<organism evidence="1 2">
    <name type="scientific">Streptomyces bangladeshensis</name>
    <dbReference type="NCBI Taxonomy" id="295352"/>
    <lineage>
        <taxon>Bacteria</taxon>
        <taxon>Bacillati</taxon>
        <taxon>Actinomycetota</taxon>
        <taxon>Actinomycetes</taxon>
        <taxon>Kitasatosporales</taxon>
        <taxon>Streptomycetaceae</taxon>
        <taxon>Streptomyces</taxon>
    </lineage>
</organism>
<gene>
    <name evidence="1" type="ORF">GCM10009787_11550</name>
</gene>
<reference evidence="1 2" key="1">
    <citation type="journal article" date="2019" name="Int. J. Syst. Evol. Microbiol.">
        <title>The Global Catalogue of Microorganisms (GCM) 10K type strain sequencing project: providing services to taxonomists for standard genome sequencing and annotation.</title>
        <authorList>
            <consortium name="The Broad Institute Genomics Platform"/>
            <consortium name="The Broad Institute Genome Sequencing Center for Infectious Disease"/>
            <person name="Wu L."/>
            <person name="Ma J."/>
        </authorList>
    </citation>
    <scope>NUCLEOTIDE SEQUENCE [LARGE SCALE GENOMIC DNA]</scope>
    <source>
        <strain evidence="1 2">JCM 14924</strain>
    </source>
</reference>
<comment type="caution">
    <text evidence="1">The sequence shown here is derived from an EMBL/GenBank/DDBJ whole genome shotgun (WGS) entry which is preliminary data.</text>
</comment>
<evidence type="ECO:0000313" key="2">
    <source>
        <dbReference type="Proteomes" id="UP001501391"/>
    </source>
</evidence>
<proteinExistence type="predicted"/>
<protein>
    <submittedName>
        <fullName evidence="1">Uncharacterized protein</fullName>
    </submittedName>
</protein>
<dbReference type="EMBL" id="BAAAOQ010000003">
    <property type="protein sequence ID" value="GAA2192732.1"/>
    <property type="molecule type" value="Genomic_DNA"/>
</dbReference>
<dbReference type="RefSeq" id="WP_346162175.1">
    <property type="nucleotide sequence ID" value="NZ_BAAAOQ010000003.1"/>
</dbReference>
<keyword evidence="2" id="KW-1185">Reference proteome</keyword>
<evidence type="ECO:0000313" key="1">
    <source>
        <dbReference type="EMBL" id="GAA2192732.1"/>
    </source>
</evidence>
<dbReference type="Proteomes" id="UP001501391">
    <property type="component" value="Unassembled WGS sequence"/>
</dbReference>
<accession>A0ABN3BBU2</accession>
<sequence length="93" mass="10189">MASFEFHFLNHDTERVGADRIEYDDVARVFQAVCDGEGTVYIAPAANVRSIRKDPPIGGEASVELYLNDEQIKASIDAALHKGRPTIQGMLGL</sequence>
<name>A0ABN3BBU2_9ACTN</name>